<name>A0A0D0BJ53_9AGAM</name>
<feature type="compositionally biased region" description="Polar residues" evidence="5">
    <location>
        <begin position="160"/>
        <end position="182"/>
    </location>
</feature>
<feature type="region of interest" description="Disordered" evidence="5">
    <location>
        <begin position="116"/>
        <end position="187"/>
    </location>
</feature>
<accession>A0A0D0BJ53</accession>
<evidence type="ECO:0000256" key="1">
    <source>
        <dbReference type="ARBA" id="ARBA00004141"/>
    </source>
</evidence>
<dbReference type="InterPro" id="IPR003689">
    <property type="entry name" value="ZIP"/>
</dbReference>
<dbReference type="PANTHER" id="PTHR11040:SF44">
    <property type="entry name" value="PROTEIN ZNTC-RELATED"/>
    <property type="match status" value="1"/>
</dbReference>
<feature type="compositionally biased region" description="Low complexity" evidence="5">
    <location>
        <begin position="116"/>
        <end position="145"/>
    </location>
</feature>
<reference evidence="8" key="2">
    <citation type="submission" date="2015-01" db="EMBL/GenBank/DDBJ databases">
        <title>Evolutionary Origins and Diversification of the Mycorrhizal Mutualists.</title>
        <authorList>
            <consortium name="DOE Joint Genome Institute"/>
            <consortium name="Mycorrhizal Genomics Consortium"/>
            <person name="Kohler A."/>
            <person name="Kuo A."/>
            <person name="Nagy L.G."/>
            <person name="Floudas D."/>
            <person name="Copeland A."/>
            <person name="Barry K.W."/>
            <person name="Cichocki N."/>
            <person name="Veneault-Fourrey C."/>
            <person name="LaButti K."/>
            <person name="Lindquist E.A."/>
            <person name="Lipzen A."/>
            <person name="Lundell T."/>
            <person name="Morin E."/>
            <person name="Murat C."/>
            <person name="Riley R."/>
            <person name="Ohm R."/>
            <person name="Sun H."/>
            <person name="Tunlid A."/>
            <person name="Henrissat B."/>
            <person name="Grigoriev I.V."/>
            <person name="Hibbett D.S."/>
            <person name="Martin F."/>
        </authorList>
    </citation>
    <scope>NUCLEOTIDE SEQUENCE [LARGE SCALE GENOMIC DNA]</scope>
    <source>
        <strain evidence="8">UH-Slu-Lm8-n1</strain>
    </source>
</reference>
<evidence type="ECO:0000256" key="3">
    <source>
        <dbReference type="ARBA" id="ARBA00022989"/>
    </source>
</evidence>
<proteinExistence type="predicted"/>
<dbReference type="InParanoid" id="A0A0D0BJ53"/>
<dbReference type="AlphaFoldDB" id="A0A0D0BJ53"/>
<feature type="transmembrane region" description="Helical" evidence="6">
    <location>
        <begin position="360"/>
        <end position="381"/>
    </location>
</feature>
<dbReference type="Proteomes" id="UP000054485">
    <property type="component" value="Unassembled WGS sequence"/>
</dbReference>
<gene>
    <name evidence="7" type="primary">SlZIP-B</name>
    <name evidence="7" type="ORF">CY34DRAFT_814619</name>
</gene>
<dbReference type="GO" id="GO:0005385">
    <property type="term" value="F:zinc ion transmembrane transporter activity"/>
    <property type="evidence" value="ECO:0007669"/>
    <property type="project" value="TreeGrafter"/>
</dbReference>
<keyword evidence="2 6" id="KW-0812">Transmembrane</keyword>
<feature type="transmembrane region" description="Helical" evidence="6">
    <location>
        <begin position="86"/>
        <end position="104"/>
    </location>
</feature>
<dbReference type="GO" id="GO:0005886">
    <property type="term" value="C:plasma membrane"/>
    <property type="evidence" value="ECO:0007669"/>
    <property type="project" value="TreeGrafter"/>
</dbReference>
<feature type="transmembrane region" description="Helical" evidence="6">
    <location>
        <begin position="12"/>
        <end position="31"/>
    </location>
</feature>
<sequence>MYSNVELVRSRISAMCIIFVVSLFASSFPLLSKRLTFLQIPRIVFFIGKHFGTGVILSTAFVHLLQDSFEALRNPILRSHSKIGDFTGLIVLTSLLSIFLIEYISTSYVDRLQSYSSPIPSPESTTPITATTPISATPTPRIATPKPIESRASQSERTHLVNSHSSQSPRRTRSFSYGSTSQPHRHDSYFFEGHHRHESRCSHDTHHERGFKLSSSYGSEELEQGIVTVSVQADDRELRAEHRHSHTPNSEIEEVQVGKKRQIVGILVLQLGIMIHSLVIGLTLAIAQGSEFTSLLVAIIFHQLFEGLSLGIRIASLPSSDDGGIKYMAFLRSTLVILFAITNPAGIAIGLLAFRRGHDVVEMLLIQGIMSAVSAGMLMYAACVEMLAGDFVMDPILWRSELWKQALALVSLGAGVVAMALVGM</sequence>
<feature type="transmembrane region" description="Helical" evidence="6">
    <location>
        <begin position="263"/>
        <end position="286"/>
    </location>
</feature>
<dbReference type="PANTHER" id="PTHR11040">
    <property type="entry name" value="ZINC/IRON TRANSPORTER"/>
    <property type="match status" value="1"/>
</dbReference>
<feature type="transmembrane region" description="Helical" evidence="6">
    <location>
        <begin position="292"/>
        <end position="314"/>
    </location>
</feature>
<evidence type="ECO:0000256" key="5">
    <source>
        <dbReference type="SAM" id="MobiDB-lite"/>
    </source>
</evidence>
<reference evidence="7 8" key="1">
    <citation type="submission" date="2014-04" db="EMBL/GenBank/DDBJ databases">
        <authorList>
            <consortium name="DOE Joint Genome Institute"/>
            <person name="Kuo A."/>
            <person name="Ruytinx J."/>
            <person name="Rineau F."/>
            <person name="Colpaert J."/>
            <person name="Kohler A."/>
            <person name="Nagy L.G."/>
            <person name="Floudas D."/>
            <person name="Copeland A."/>
            <person name="Barry K.W."/>
            <person name="Cichocki N."/>
            <person name="Veneault-Fourrey C."/>
            <person name="LaButti K."/>
            <person name="Lindquist E.A."/>
            <person name="Lipzen A."/>
            <person name="Lundell T."/>
            <person name="Morin E."/>
            <person name="Murat C."/>
            <person name="Sun H."/>
            <person name="Tunlid A."/>
            <person name="Henrissat B."/>
            <person name="Grigoriev I.V."/>
            <person name="Hibbett D.S."/>
            <person name="Martin F."/>
            <person name="Nordberg H.P."/>
            <person name="Cantor M.N."/>
            <person name="Hua S.X."/>
        </authorList>
    </citation>
    <scope>NUCLEOTIDE SEQUENCE [LARGE SCALE GENOMIC DNA]</scope>
    <source>
        <strain evidence="7 8">UH-Slu-Lm8-n1</strain>
    </source>
</reference>
<dbReference type="EMBL" id="KN835217">
    <property type="protein sequence ID" value="KIK43278.1"/>
    <property type="molecule type" value="Genomic_DNA"/>
</dbReference>
<evidence type="ECO:0000313" key="7">
    <source>
        <dbReference type="EMBL" id="KIK43278.1"/>
    </source>
</evidence>
<dbReference type="OrthoDB" id="448280at2759"/>
<feature type="transmembrane region" description="Helical" evidence="6">
    <location>
        <begin position="402"/>
        <end position="422"/>
    </location>
</feature>
<feature type="transmembrane region" description="Helical" evidence="6">
    <location>
        <begin position="335"/>
        <end position="354"/>
    </location>
</feature>
<feature type="transmembrane region" description="Helical" evidence="6">
    <location>
        <begin position="43"/>
        <end position="66"/>
    </location>
</feature>
<keyword evidence="8" id="KW-1185">Reference proteome</keyword>
<dbReference type="Pfam" id="PF02535">
    <property type="entry name" value="Zip"/>
    <property type="match status" value="1"/>
</dbReference>
<keyword evidence="3 6" id="KW-1133">Transmembrane helix</keyword>
<evidence type="ECO:0000256" key="6">
    <source>
        <dbReference type="SAM" id="Phobius"/>
    </source>
</evidence>
<organism evidence="7 8">
    <name type="scientific">Suillus luteus UH-Slu-Lm8-n1</name>
    <dbReference type="NCBI Taxonomy" id="930992"/>
    <lineage>
        <taxon>Eukaryota</taxon>
        <taxon>Fungi</taxon>
        <taxon>Dikarya</taxon>
        <taxon>Basidiomycota</taxon>
        <taxon>Agaricomycotina</taxon>
        <taxon>Agaricomycetes</taxon>
        <taxon>Agaricomycetidae</taxon>
        <taxon>Boletales</taxon>
        <taxon>Suillineae</taxon>
        <taxon>Suillaceae</taxon>
        <taxon>Suillus</taxon>
    </lineage>
</organism>
<dbReference type="HOGENOM" id="CLU_027089_1_2_1"/>
<protein>
    <submittedName>
        <fullName evidence="7">SlZIP-B protein</fullName>
    </submittedName>
</protein>
<keyword evidence="4 6" id="KW-0472">Membrane</keyword>
<evidence type="ECO:0000256" key="2">
    <source>
        <dbReference type="ARBA" id="ARBA00022692"/>
    </source>
</evidence>
<evidence type="ECO:0000256" key="4">
    <source>
        <dbReference type="ARBA" id="ARBA00023136"/>
    </source>
</evidence>
<dbReference type="STRING" id="930992.A0A0D0BJ53"/>
<evidence type="ECO:0000313" key="8">
    <source>
        <dbReference type="Proteomes" id="UP000054485"/>
    </source>
</evidence>
<comment type="subcellular location">
    <subcellularLocation>
        <location evidence="1">Membrane</location>
        <topology evidence="1">Multi-pass membrane protein</topology>
    </subcellularLocation>
</comment>